<keyword evidence="2 7" id="KW-0732">Signal</keyword>
<feature type="transmembrane region" description="Helical" evidence="6">
    <location>
        <begin position="222"/>
        <end position="244"/>
    </location>
</feature>
<dbReference type="Gene3D" id="2.60.40.10">
    <property type="entry name" value="Immunoglobulins"/>
    <property type="match status" value="1"/>
</dbReference>
<dbReference type="EMBL" id="JAWDJR010000002">
    <property type="protein sequence ID" value="KAK9980158.1"/>
    <property type="molecule type" value="Genomic_DNA"/>
</dbReference>
<evidence type="ECO:0000256" key="2">
    <source>
        <dbReference type="ARBA" id="ARBA00022729"/>
    </source>
</evidence>
<keyword evidence="6" id="KW-0812">Transmembrane</keyword>
<feature type="compositionally biased region" description="Basic and acidic residues" evidence="5">
    <location>
        <begin position="267"/>
        <end position="278"/>
    </location>
</feature>
<dbReference type="SUPFAM" id="SSF48726">
    <property type="entry name" value="Immunoglobulin"/>
    <property type="match status" value="1"/>
</dbReference>
<dbReference type="Proteomes" id="UP001479290">
    <property type="component" value="Unassembled WGS sequence"/>
</dbReference>
<protein>
    <recommendedName>
        <fullName evidence="8">Immunoglobulin V-set domain-containing protein</fullName>
    </recommendedName>
</protein>
<dbReference type="AlphaFoldDB" id="A0AAW2B464"/>
<comment type="subcellular location">
    <subcellularLocation>
        <location evidence="1">Membrane</location>
    </subcellularLocation>
</comment>
<feature type="domain" description="Immunoglobulin V-set" evidence="8">
    <location>
        <begin position="23"/>
        <end position="113"/>
    </location>
</feature>
<proteinExistence type="predicted"/>
<evidence type="ECO:0000256" key="1">
    <source>
        <dbReference type="ARBA" id="ARBA00004370"/>
    </source>
</evidence>
<accession>A0AAW2B464</accession>
<gene>
    <name evidence="9" type="ORF">ABG768_013541</name>
</gene>
<evidence type="ECO:0000256" key="6">
    <source>
        <dbReference type="SAM" id="Phobius"/>
    </source>
</evidence>
<evidence type="ECO:0000256" key="7">
    <source>
        <dbReference type="SAM" id="SignalP"/>
    </source>
</evidence>
<evidence type="ECO:0000313" key="10">
    <source>
        <dbReference type="Proteomes" id="UP001479290"/>
    </source>
</evidence>
<dbReference type="GO" id="GO:0016020">
    <property type="term" value="C:membrane"/>
    <property type="evidence" value="ECO:0007669"/>
    <property type="project" value="UniProtKB-SubCell"/>
</dbReference>
<keyword evidence="6" id="KW-1133">Transmembrane helix</keyword>
<evidence type="ECO:0000256" key="4">
    <source>
        <dbReference type="ARBA" id="ARBA00023180"/>
    </source>
</evidence>
<feature type="chain" id="PRO_5043340581" description="Immunoglobulin V-set domain-containing protein" evidence="7">
    <location>
        <begin position="20"/>
        <end position="352"/>
    </location>
</feature>
<keyword evidence="4" id="KW-0325">Glycoprotein</keyword>
<name>A0AAW2B464_CULAL</name>
<evidence type="ECO:0000256" key="5">
    <source>
        <dbReference type="SAM" id="MobiDB-lite"/>
    </source>
</evidence>
<keyword evidence="3 6" id="KW-0472">Membrane</keyword>
<dbReference type="PANTHER" id="PTHR12080">
    <property type="entry name" value="SIGNALING LYMPHOCYTIC ACTIVATION MOLECULE"/>
    <property type="match status" value="1"/>
</dbReference>
<reference evidence="9 10" key="1">
    <citation type="submission" date="2024-05" db="EMBL/GenBank/DDBJ databases">
        <title>A high-quality chromosomal-level genome assembly of Topmouth culter (Culter alburnus).</title>
        <authorList>
            <person name="Zhao H."/>
        </authorList>
    </citation>
    <scope>NUCLEOTIDE SEQUENCE [LARGE SCALE GENOMIC DNA]</scope>
    <source>
        <strain evidence="9">CATC2023</strain>
        <tissue evidence="9">Muscle</tissue>
    </source>
</reference>
<feature type="region of interest" description="Disordered" evidence="5">
    <location>
        <begin position="293"/>
        <end position="332"/>
    </location>
</feature>
<evidence type="ECO:0000256" key="3">
    <source>
        <dbReference type="ARBA" id="ARBA00023136"/>
    </source>
</evidence>
<organism evidence="9 10">
    <name type="scientific">Culter alburnus</name>
    <name type="common">Topmouth culter</name>
    <dbReference type="NCBI Taxonomy" id="194366"/>
    <lineage>
        <taxon>Eukaryota</taxon>
        <taxon>Metazoa</taxon>
        <taxon>Chordata</taxon>
        <taxon>Craniata</taxon>
        <taxon>Vertebrata</taxon>
        <taxon>Euteleostomi</taxon>
        <taxon>Actinopterygii</taxon>
        <taxon>Neopterygii</taxon>
        <taxon>Teleostei</taxon>
        <taxon>Ostariophysi</taxon>
        <taxon>Cypriniformes</taxon>
        <taxon>Xenocyprididae</taxon>
        <taxon>Xenocypridinae</taxon>
        <taxon>Culter</taxon>
    </lineage>
</organism>
<sequence>MEYSHLLLFMTFLISSTASRNHVFVQTGDSVTLDIKNKTLPPFKRFVWINNKSENVVRFLIESGLKPHSLYKDRVYLNTETFSLTMKNMQKTDSGLYTAKATGQQEMTVVEHNVSVIDPVDSPVLNWNATTISVNSCIVDVTCSGHVLKLSTSYQSNNCSQVQVTSFEMQTLTLRCIENIIVCNYSNPVSWKNDTIEINPICAPHEHTSTQNPKENDRTFPLHWLLIIAVAPLLVFAAVSVICCSNKRHKKGVQEEDHTIYAQVQPKNKEQRPLETLERSTNPQTVYGFTEDHRQTQKNSQNMPNPEVQTENQPSTTYSTIGQHQKSSLPTKTDHTIYSTVCKSSHGRHGLS</sequence>
<dbReference type="InterPro" id="IPR013783">
    <property type="entry name" value="Ig-like_fold"/>
</dbReference>
<evidence type="ECO:0000259" key="8">
    <source>
        <dbReference type="Pfam" id="PF07686"/>
    </source>
</evidence>
<dbReference type="InterPro" id="IPR036179">
    <property type="entry name" value="Ig-like_dom_sf"/>
</dbReference>
<comment type="caution">
    <text evidence="9">The sequence shown here is derived from an EMBL/GenBank/DDBJ whole genome shotgun (WGS) entry which is preliminary data.</text>
</comment>
<feature type="compositionally biased region" description="Polar residues" evidence="5">
    <location>
        <begin position="297"/>
        <end position="332"/>
    </location>
</feature>
<dbReference type="InterPro" id="IPR013106">
    <property type="entry name" value="Ig_V-set"/>
</dbReference>
<feature type="signal peptide" evidence="7">
    <location>
        <begin position="1"/>
        <end position="19"/>
    </location>
</feature>
<dbReference type="InterPro" id="IPR015631">
    <property type="entry name" value="CD2/SLAM_rcpt"/>
</dbReference>
<keyword evidence="10" id="KW-1185">Reference proteome</keyword>
<evidence type="ECO:0000313" key="9">
    <source>
        <dbReference type="EMBL" id="KAK9980158.1"/>
    </source>
</evidence>
<dbReference type="Pfam" id="PF07686">
    <property type="entry name" value="V-set"/>
    <property type="match status" value="1"/>
</dbReference>
<feature type="region of interest" description="Disordered" evidence="5">
    <location>
        <begin position="257"/>
        <end position="278"/>
    </location>
</feature>
<dbReference type="PANTHER" id="PTHR12080:SF56">
    <property type="entry name" value="NATURAL KILLER CELL RECEPTOR 2B4"/>
    <property type="match status" value="1"/>
</dbReference>